<dbReference type="EMBL" id="QQOH01000003">
    <property type="protein sequence ID" value="RDE19747.1"/>
    <property type="molecule type" value="Genomic_DNA"/>
</dbReference>
<organism evidence="7 8">
    <name type="scientific">Motiliproteus coralliicola</name>
    <dbReference type="NCBI Taxonomy" id="2283196"/>
    <lineage>
        <taxon>Bacteria</taxon>
        <taxon>Pseudomonadati</taxon>
        <taxon>Pseudomonadota</taxon>
        <taxon>Gammaproteobacteria</taxon>
        <taxon>Oceanospirillales</taxon>
        <taxon>Oceanospirillaceae</taxon>
        <taxon>Motiliproteus</taxon>
    </lineage>
</organism>
<dbReference type="RefSeq" id="WP_114696092.1">
    <property type="nucleotide sequence ID" value="NZ_QQOH01000003.1"/>
</dbReference>
<dbReference type="GO" id="GO:0003677">
    <property type="term" value="F:DNA binding"/>
    <property type="evidence" value="ECO:0007669"/>
    <property type="project" value="UniProtKB-UniRule"/>
</dbReference>
<dbReference type="SUPFAM" id="SSF55781">
    <property type="entry name" value="GAF domain-like"/>
    <property type="match status" value="1"/>
</dbReference>
<feature type="coiled-coil region" evidence="5">
    <location>
        <begin position="168"/>
        <end position="195"/>
    </location>
</feature>
<protein>
    <submittedName>
        <fullName evidence="7">GAF domain-containing protein</fullName>
    </submittedName>
</protein>
<evidence type="ECO:0000256" key="3">
    <source>
        <dbReference type="ARBA" id="ARBA00023163"/>
    </source>
</evidence>
<dbReference type="CDD" id="cd00383">
    <property type="entry name" value="trans_reg_C"/>
    <property type="match status" value="1"/>
</dbReference>
<proteinExistence type="predicted"/>
<accession>A0A369WDM1</accession>
<dbReference type="GO" id="GO:0000160">
    <property type="term" value="P:phosphorelay signal transduction system"/>
    <property type="evidence" value="ECO:0007669"/>
    <property type="project" value="InterPro"/>
</dbReference>
<dbReference type="InterPro" id="IPR036388">
    <property type="entry name" value="WH-like_DNA-bd_sf"/>
</dbReference>
<gene>
    <name evidence="7" type="ORF">DV711_12780</name>
</gene>
<comment type="caution">
    <text evidence="7">The sequence shown here is derived from an EMBL/GenBank/DDBJ whole genome shotgun (WGS) entry which is preliminary data.</text>
</comment>
<dbReference type="Proteomes" id="UP000253769">
    <property type="component" value="Unassembled WGS sequence"/>
</dbReference>
<keyword evidence="1" id="KW-0805">Transcription regulation</keyword>
<keyword evidence="3" id="KW-0804">Transcription</keyword>
<dbReference type="OrthoDB" id="9797243at2"/>
<evidence type="ECO:0000256" key="1">
    <source>
        <dbReference type="ARBA" id="ARBA00023015"/>
    </source>
</evidence>
<keyword evidence="5" id="KW-0175">Coiled coil</keyword>
<dbReference type="PROSITE" id="PS51755">
    <property type="entry name" value="OMPR_PHOB"/>
    <property type="match status" value="1"/>
</dbReference>
<dbReference type="Gene3D" id="3.30.450.40">
    <property type="match status" value="1"/>
</dbReference>
<dbReference type="Pfam" id="PF13185">
    <property type="entry name" value="GAF_2"/>
    <property type="match status" value="1"/>
</dbReference>
<evidence type="ECO:0000313" key="7">
    <source>
        <dbReference type="EMBL" id="RDE19747.1"/>
    </source>
</evidence>
<evidence type="ECO:0000259" key="6">
    <source>
        <dbReference type="PROSITE" id="PS51755"/>
    </source>
</evidence>
<sequence length="315" mass="35794">MTISNQDHVALLQTISATLSRYINESNPYRLFNGLLEDLLRLTNSEYGFIGEVFYDRHQSPYIQNYATTNIAWSDETRRLYQDTVEKGMVFKKLDSLYGEVLKTAEPVIANHPAEDPRAGGIPKGHPPLNSFLGLPFYTNGRLQGVVGIANRENGYDQQLVDFLAPFLSTCSNLVEAYRNNLKRLEVEEELQRTKSRMLMLMAEQPSLTPQQHHQTQPLPSGYQFDSNNLTLTQHQQPIHLTVKEAKLLATLIDNVDQVVSHQHLEQLIWPDVVVSDSSLRSLVLRLRKKVPAMQIQGLAGRGYLLNTRVDAELR</sequence>
<dbReference type="SMART" id="SM00862">
    <property type="entry name" value="Trans_reg_C"/>
    <property type="match status" value="1"/>
</dbReference>
<evidence type="ECO:0000256" key="4">
    <source>
        <dbReference type="PROSITE-ProRule" id="PRU01091"/>
    </source>
</evidence>
<dbReference type="InterPro" id="IPR029016">
    <property type="entry name" value="GAF-like_dom_sf"/>
</dbReference>
<keyword evidence="2 4" id="KW-0238">DNA-binding</keyword>
<name>A0A369WDM1_9GAMM</name>
<evidence type="ECO:0000256" key="2">
    <source>
        <dbReference type="ARBA" id="ARBA00023125"/>
    </source>
</evidence>
<dbReference type="GO" id="GO:0006355">
    <property type="term" value="P:regulation of DNA-templated transcription"/>
    <property type="evidence" value="ECO:0007669"/>
    <property type="project" value="InterPro"/>
</dbReference>
<dbReference type="InterPro" id="IPR016032">
    <property type="entry name" value="Sig_transdc_resp-reg_C-effctor"/>
</dbReference>
<dbReference type="Pfam" id="PF00486">
    <property type="entry name" value="Trans_reg_C"/>
    <property type="match status" value="1"/>
</dbReference>
<feature type="domain" description="OmpR/PhoB-type" evidence="6">
    <location>
        <begin position="215"/>
        <end position="308"/>
    </location>
</feature>
<dbReference type="AlphaFoldDB" id="A0A369WDM1"/>
<dbReference type="InterPro" id="IPR001867">
    <property type="entry name" value="OmpR/PhoB-type_DNA-bd"/>
</dbReference>
<dbReference type="InterPro" id="IPR003018">
    <property type="entry name" value="GAF"/>
</dbReference>
<reference evidence="7 8" key="1">
    <citation type="submission" date="2018-07" db="EMBL/GenBank/DDBJ databases">
        <title>Motiliproteus coralliicola sp. nov., a bacterium isolated from Coral.</title>
        <authorList>
            <person name="Wang G."/>
        </authorList>
    </citation>
    <scope>NUCLEOTIDE SEQUENCE [LARGE SCALE GENOMIC DNA]</scope>
    <source>
        <strain evidence="7 8">C34</strain>
    </source>
</reference>
<evidence type="ECO:0000313" key="8">
    <source>
        <dbReference type="Proteomes" id="UP000253769"/>
    </source>
</evidence>
<feature type="DNA-binding region" description="OmpR/PhoB-type" evidence="4">
    <location>
        <begin position="215"/>
        <end position="308"/>
    </location>
</feature>
<dbReference type="SUPFAM" id="SSF46894">
    <property type="entry name" value="C-terminal effector domain of the bipartite response regulators"/>
    <property type="match status" value="1"/>
</dbReference>
<evidence type="ECO:0000256" key="5">
    <source>
        <dbReference type="SAM" id="Coils"/>
    </source>
</evidence>
<dbReference type="Gene3D" id="1.10.10.10">
    <property type="entry name" value="Winged helix-like DNA-binding domain superfamily/Winged helix DNA-binding domain"/>
    <property type="match status" value="1"/>
</dbReference>
<keyword evidence="8" id="KW-1185">Reference proteome</keyword>